<keyword evidence="5" id="KW-0560">Oxidoreductase</keyword>
<keyword evidence="2" id="KW-0575">Peroxidase</keyword>
<dbReference type="AlphaFoldDB" id="A0A2P5HHG8"/>
<dbReference type="InterPro" id="IPR000028">
    <property type="entry name" value="Chloroperoxidase"/>
</dbReference>
<dbReference type="GO" id="GO:0004601">
    <property type="term" value="F:peroxidase activity"/>
    <property type="evidence" value="ECO:0007669"/>
    <property type="project" value="UniProtKB-KW"/>
</dbReference>
<comment type="similarity">
    <text evidence="7">Belongs to the chloroperoxidase family.</text>
</comment>
<dbReference type="STRING" id="158607.A0A2P5HHG8"/>
<dbReference type="GO" id="GO:0046872">
    <property type="term" value="F:metal ion binding"/>
    <property type="evidence" value="ECO:0007669"/>
    <property type="project" value="UniProtKB-KW"/>
</dbReference>
<dbReference type="PANTHER" id="PTHR33577:SF19">
    <property type="entry name" value="HEME HALOPEROXIDASE FAMILY PROFILE DOMAIN-CONTAINING PROTEIN-RELATED"/>
    <property type="match status" value="1"/>
</dbReference>
<evidence type="ECO:0000256" key="6">
    <source>
        <dbReference type="ARBA" id="ARBA00023004"/>
    </source>
</evidence>
<evidence type="ECO:0000256" key="5">
    <source>
        <dbReference type="ARBA" id="ARBA00023002"/>
    </source>
</evidence>
<keyword evidence="11" id="KW-1185">Reference proteome</keyword>
<feature type="chain" id="PRO_5015147898" description="Heme haloperoxidase family profile domain-containing protein" evidence="8">
    <location>
        <begin position="22"/>
        <end position="240"/>
    </location>
</feature>
<organism evidence="10 11">
    <name type="scientific">Diaporthe helianthi</name>
    <dbReference type="NCBI Taxonomy" id="158607"/>
    <lineage>
        <taxon>Eukaryota</taxon>
        <taxon>Fungi</taxon>
        <taxon>Dikarya</taxon>
        <taxon>Ascomycota</taxon>
        <taxon>Pezizomycotina</taxon>
        <taxon>Sordariomycetes</taxon>
        <taxon>Sordariomycetidae</taxon>
        <taxon>Diaporthales</taxon>
        <taxon>Diaporthaceae</taxon>
        <taxon>Diaporthe</taxon>
    </lineage>
</organism>
<keyword evidence="6" id="KW-0408">Iron</keyword>
<dbReference type="InParanoid" id="A0A2P5HHG8"/>
<dbReference type="Proteomes" id="UP000094444">
    <property type="component" value="Unassembled WGS sequence"/>
</dbReference>
<evidence type="ECO:0000256" key="1">
    <source>
        <dbReference type="ARBA" id="ARBA00001970"/>
    </source>
</evidence>
<dbReference type="Gene3D" id="1.10.489.10">
    <property type="entry name" value="Chloroperoxidase-like"/>
    <property type="match status" value="1"/>
</dbReference>
<evidence type="ECO:0000256" key="8">
    <source>
        <dbReference type="SAM" id="SignalP"/>
    </source>
</evidence>
<name>A0A2P5HHG8_DIAHE</name>
<dbReference type="PROSITE" id="PS51405">
    <property type="entry name" value="HEME_HALOPEROXIDASE"/>
    <property type="match status" value="1"/>
</dbReference>
<feature type="domain" description="Heme haloperoxidase family profile" evidence="9">
    <location>
        <begin position="21"/>
        <end position="235"/>
    </location>
</feature>
<reference evidence="10" key="1">
    <citation type="submission" date="2017-09" db="EMBL/GenBank/DDBJ databases">
        <title>Polyketide synthases of a Diaporthe helianthi virulent isolate.</title>
        <authorList>
            <person name="Baroncelli R."/>
        </authorList>
    </citation>
    <scope>NUCLEOTIDE SEQUENCE [LARGE SCALE GENOMIC DNA]</scope>
    <source>
        <strain evidence="10">7/96</strain>
    </source>
</reference>
<proteinExistence type="inferred from homology"/>
<keyword evidence="3" id="KW-0349">Heme</keyword>
<feature type="signal peptide" evidence="8">
    <location>
        <begin position="1"/>
        <end position="21"/>
    </location>
</feature>
<dbReference type="SUPFAM" id="SSF47571">
    <property type="entry name" value="Cloroperoxidase"/>
    <property type="match status" value="1"/>
</dbReference>
<dbReference type="PANTHER" id="PTHR33577">
    <property type="entry name" value="STERIGMATOCYSTIN BIOSYNTHESIS PEROXIDASE STCC-RELATED"/>
    <property type="match status" value="1"/>
</dbReference>
<evidence type="ECO:0000313" key="11">
    <source>
        <dbReference type="Proteomes" id="UP000094444"/>
    </source>
</evidence>
<comment type="caution">
    <text evidence="10">The sequence shown here is derived from an EMBL/GenBank/DDBJ whole genome shotgun (WGS) entry which is preliminary data.</text>
</comment>
<sequence>MTPTSSLLSVALLAASVVADAAYPWQAPSPNDRRSPCPMVNTLANHGYLPRDGLAITLPILVKGFTDAVNLDPSATLLVGTKALQTSTTGDNSSFNLDDVSTHGIIEHDGSLSRADIYFGDNHSFNATIWGTVASFFTEDTIDVQTAARARSARLAAAAKENPEFNLTSDGVNFSLIESALYLSVFNNGSSSSAVTEWVKVLFQEERLPFEEGFTRPESIVSTMGILAKQAELAAASLGA</sequence>
<gene>
    <name evidence="10" type="ORF">DHEL01_v211908</name>
</gene>
<evidence type="ECO:0000313" key="10">
    <source>
        <dbReference type="EMBL" id="POS69697.1"/>
    </source>
</evidence>
<evidence type="ECO:0000256" key="2">
    <source>
        <dbReference type="ARBA" id="ARBA00022559"/>
    </source>
</evidence>
<evidence type="ECO:0000256" key="4">
    <source>
        <dbReference type="ARBA" id="ARBA00022723"/>
    </source>
</evidence>
<keyword evidence="8" id="KW-0732">Signal</keyword>
<evidence type="ECO:0000256" key="7">
    <source>
        <dbReference type="ARBA" id="ARBA00025795"/>
    </source>
</evidence>
<evidence type="ECO:0000259" key="9">
    <source>
        <dbReference type="PROSITE" id="PS51405"/>
    </source>
</evidence>
<keyword evidence="4" id="KW-0479">Metal-binding</keyword>
<dbReference type="Pfam" id="PF01328">
    <property type="entry name" value="Peroxidase_2"/>
    <property type="match status" value="1"/>
</dbReference>
<dbReference type="InterPro" id="IPR036851">
    <property type="entry name" value="Chloroperoxidase-like_sf"/>
</dbReference>
<comment type="cofactor">
    <cofactor evidence="1">
        <name>heme b</name>
        <dbReference type="ChEBI" id="CHEBI:60344"/>
    </cofactor>
</comment>
<dbReference type="OrthoDB" id="407298at2759"/>
<evidence type="ECO:0000256" key="3">
    <source>
        <dbReference type="ARBA" id="ARBA00022617"/>
    </source>
</evidence>
<accession>A0A2P5HHG8</accession>
<protein>
    <recommendedName>
        <fullName evidence="9">Heme haloperoxidase family profile domain-containing protein</fullName>
    </recommendedName>
</protein>
<dbReference type="EMBL" id="MAVT02002062">
    <property type="protein sequence ID" value="POS69697.1"/>
    <property type="molecule type" value="Genomic_DNA"/>
</dbReference>